<dbReference type="Ensembl" id="ENSOTST00005107649.2">
    <property type="protein sequence ID" value="ENSOTSP00005099522.2"/>
    <property type="gene ID" value="ENSOTSG00005045910.2"/>
</dbReference>
<keyword evidence="5" id="KW-1185">Reference proteome</keyword>
<evidence type="ECO:0000313" key="4">
    <source>
        <dbReference type="Ensembl" id="ENSOTSP00005099522.2"/>
    </source>
</evidence>
<feature type="domain" description="Ig-like" evidence="3">
    <location>
        <begin position="112"/>
        <end position="216"/>
    </location>
</feature>
<dbReference type="Gene3D" id="2.60.40.10">
    <property type="entry name" value="Immunoglobulins"/>
    <property type="match status" value="3"/>
</dbReference>
<keyword evidence="1" id="KW-0393">Immunoglobulin domain</keyword>
<dbReference type="AlphaFoldDB" id="A0A8C8JW34"/>
<dbReference type="SMART" id="SM00407">
    <property type="entry name" value="IGc1"/>
    <property type="match status" value="3"/>
</dbReference>
<keyword evidence="2" id="KW-0812">Transmembrane</keyword>
<feature type="domain" description="Ig-like" evidence="3">
    <location>
        <begin position="235"/>
        <end position="317"/>
    </location>
</feature>
<dbReference type="Pfam" id="PF07654">
    <property type="entry name" value="C1-set"/>
    <property type="match status" value="3"/>
</dbReference>
<proteinExistence type="predicted"/>
<feature type="domain" description="Ig-like" evidence="3">
    <location>
        <begin position="12"/>
        <end position="101"/>
    </location>
</feature>
<dbReference type="GeneTree" id="ENSGT00940000161491"/>
<name>A0A8C8JW34_ONCTS</name>
<dbReference type="PROSITE" id="PS50835">
    <property type="entry name" value="IG_LIKE"/>
    <property type="match status" value="3"/>
</dbReference>
<dbReference type="SUPFAM" id="SSF48726">
    <property type="entry name" value="Immunoglobulin"/>
    <property type="match status" value="3"/>
</dbReference>
<dbReference type="InterPro" id="IPR050380">
    <property type="entry name" value="Immune_Resp_Modulators"/>
</dbReference>
<dbReference type="FunFam" id="2.60.40.10:FF:002350">
    <property type="entry name" value="Immunoglobulin heavy variable 1-4"/>
    <property type="match status" value="1"/>
</dbReference>
<evidence type="ECO:0000259" key="3">
    <source>
        <dbReference type="PROSITE" id="PS50835"/>
    </source>
</evidence>
<keyword evidence="2" id="KW-1133">Transmembrane helix</keyword>
<accession>A0A8C8JW34</accession>
<organism evidence="4 5">
    <name type="scientific">Oncorhynchus tshawytscha</name>
    <name type="common">Chinook salmon</name>
    <name type="synonym">Salmo tshawytscha</name>
    <dbReference type="NCBI Taxonomy" id="74940"/>
    <lineage>
        <taxon>Eukaryota</taxon>
        <taxon>Metazoa</taxon>
        <taxon>Chordata</taxon>
        <taxon>Craniata</taxon>
        <taxon>Vertebrata</taxon>
        <taxon>Euteleostomi</taxon>
        <taxon>Actinopterygii</taxon>
        <taxon>Neopterygii</taxon>
        <taxon>Teleostei</taxon>
        <taxon>Protacanthopterygii</taxon>
        <taxon>Salmoniformes</taxon>
        <taxon>Salmonidae</taxon>
        <taxon>Salmoninae</taxon>
        <taxon>Oncorhynchus</taxon>
    </lineage>
</organism>
<dbReference type="InterPro" id="IPR013783">
    <property type="entry name" value="Ig-like_fold"/>
</dbReference>
<dbReference type="Proteomes" id="UP000694402">
    <property type="component" value="Unassembled WGS sequence"/>
</dbReference>
<reference evidence="4" key="2">
    <citation type="submission" date="2025-09" db="UniProtKB">
        <authorList>
            <consortium name="Ensembl"/>
        </authorList>
    </citation>
    <scope>IDENTIFICATION</scope>
</reference>
<dbReference type="InterPro" id="IPR036179">
    <property type="entry name" value="Ig-like_dom_sf"/>
</dbReference>
<evidence type="ECO:0000256" key="1">
    <source>
        <dbReference type="ARBA" id="ARBA00023319"/>
    </source>
</evidence>
<feature type="transmembrane region" description="Helical" evidence="2">
    <location>
        <begin position="345"/>
        <end position="365"/>
    </location>
</feature>
<protein>
    <recommendedName>
        <fullName evidence="3">Ig-like domain-containing protein</fullName>
    </recommendedName>
</protein>
<dbReference type="InterPro" id="IPR007110">
    <property type="entry name" value="Ig-like_dom"/>
</dbReference>
<keyword evidence="2" id="KW-0472">Membrane</keyword>
<dbReference type="InterPro" id="IPR003597">
    <property type="entry name" value="Ig_C1-set"/>
</dbReference>
<evidence type="ECO:0000256" key="2">
    <source>
        <dbReference type="SAM" id="Phobius"/>
    </source>
</evidence>
<dbReference type="CDD" id="cd21819">
    <property type="entry name" value="IgC1_CH1_IgM"/>
    <property type="match status" value="1"/>
</dbReference>
<reference evidence="4" key="1">
    <citation type="submission" date="2025-08" db="UniProtKB">
        <authorList>
            <consortium name="Ensembl"/>
        </authorList>
    </citation>
    <scope>IDENTIFICATION</scope>
</reference>
<dbReference type="PANTHER" id="PTHR23411">
    <property type="entry name" value="TAPASIN"/>
    <property type="match status" value="1"/>
</dbReference>
<sequence>MVTVSSALSTAPTLFPLAQCGSGTGDMMTLGCIATGFTPASLTFKWNEEGGNSLTDFVQYPAVQTGGSYMGVSQLRVKRADWDSKTFECAVEHSAGSKKVPVKKQPEYLQQPSLYVMTPSKEEMSENNTASFACFANDFSPRTHKIKWMRMEKGTEKEVVSDFKSSCESEKKSEKTLYSTTSYLRVNESEWKSEEVTFTCVFENKAGNVRRTVGYTSSDAGPVHGHSVVITIIEPSLEDMLMNKKAELVCDVNEIVPGFMSVKWENDNGKTLTSRKGVTDKIAILDITYEDWSNGTVFYCAVDHLENLGTLVKKAYKRETDCLVLTDCPCSNTMETDRDSMGKTAFTFIILFLITLLYGVGATAIKVK</sequence>
<evidence type="ECO:0000313" key="5">
    <source>
        <dbReference type="Proteomes" id="UP000694402"/>
    </source>
</evidence>